<dbReference type="InterPro" id="IPR000524">
    <property type="entry name" value="Tscrpt_reg_HTH_GntR"/>
</dbReference>
<evidence type="ECO:0000259" key="4">
    <source>
        <dbReference type="PROSITE" id="PS50949"/>
    </source>
</evidence>
<keyword evidence="6" id="KW-1185">Reference proteome</keyword>
<dbReference type="PANTHER" id="PTHR43537:SF45">
    <property type="entry name" value="GNTR FAMILY REGULATORY PROTEIN"/>
    <property type="match status" value="1"/>
</dbReference>
<evidence type="ECO:0000256" key="3">
    <source>
        <dbReference type="ARBA" id="ARBA00023163"/>
    </source>
</evidence>
<keyword evidence="3" id="KW-0804">Transcription</keyword>
<keyword evidence="1" id="KW-0805">Transcription regulation</keyword>
<dbReference type="SMART" id="SM00895">
    <property type="entry name" value="FCD"/>
    <property type="match status" value="1"/>
</dbReference>
<evidence type="ECO:0000256" key="1">
    <source>
        <dbReference type="ARBA" id="ARBA00023015"/>
    </source>
</evidence>
<protein>
    <submittedName>
        <fullName evidence="5">GntR family transcriptional regulator</fullName>
    </submittedName>
</protein>
<dbReference type="RefSeq" id="WP_208230194.1">
    <property type="nucleotide sequence ID" value="NZ_CP050854.1"/>
</dbReference>
<feature type="domain" description="HTH gntR-type" evidence="4">
    <location>
        <begin position="9"/>
        <end position="76"/>
    </location>
</feature>
<dbReference type="SUPFAM" id="SSF48008">
    <property type="entry name" value="GntR ligand-binding domain-like"/>
    <property type="match status" value="1"/>
</dbReference>
<dbReference type="Pfam" id="PF07729">
    <property type="entry name" value="FCD"/>
    <property type="match status" value="1"/>
</dbReference>
<reference evidence="5 6" key="1">
    <citation type="submission" date="2020-03" db="EMBL/GenBank/DDBJ databases">
        <authorList>
            <person name="Bakhshi Ganjeh M."/>
        </authorList>
    </citation>
    <scope>NUCLEOTIDE SEQUENCE [LARGE SCALE GENOMIC DNA]</scope>
    <source>
        <strain evidence="6">Iran 50</strain>
    </source>
</reference>
<name>A0ABX7URP6_9GAMM</name>
<dbReference type="PANTHER" id="PTHR43537">
    <property type="entry name" value="TRANSCRIPTIONAL REGULATOR, GNTR FAMILY"/>
    <property type="match status" value="1"/>
</dbReference>
<dbReference type="EMBL" id="CP050854">
    <property type="protein sequence ID" value="QTF07561.1"/>
    <property type="molecule type" value="Genomic_DNA"/>
</dbReference>
<dbReference type="InterPro" id="IPR036390">
    <property type="entry name" value="WH_DNA-bd_sf"/>
</dbReference>
<dbReference type="Proteomes" id="UP000671960">
    <property type="component" value="Chromosome"/>
</dbReference>
<accession>A0ABX7URP6</accession>
<evidence type="ECO:0000313" key="6">
    <source>
        <dbReference type="Proteomes" id="UP000671960"/>
    </source>
</evidence>
<evidence type="ECO:0000313" key="5">
    <source>
        <dbReference type="EMBL" id="QTF07561.1"/>
    </source>
</evidence>
<dbReference type="Gene3D" id="1.20.120.530">
    <property type="entry name" value="GntR ligand-binding domain-like"/>
    <property type="match status" value="1"/>
</dbReference>
<keyword evidence="2" id="KW-0238">DNA-binding</keyword>
<dbReference type="Gene3D" id="1.10.10.10">
    <property type="entry name" value="Winged helix-like DNA-binding domain superfamily/Winged helix DNA-binding domain"/>
    <property type="match status" value="1"/>
</dbReference>
<organism evidence="5 6">
    <name type="scientific">Brenneria izadpanahii</name>
    <dbReference type="NCBI Taxonomy" id="2722756"/>
    <lineage>
        <taxon>Bacteria</taxon>
        <taxon>Pseudomonadati</taxon>
        <taxon>Pseudomonadota</taxon>
        <taxon>Gammaproteobacteria</taxon>
        <taxon>Enterobacterales</taxon>
        <taxon>Pectobacteriaceae</taxon>
        <taxon>Brenneria</taxon>
    </lineage>
</organism>
<dbReference type="PROSITE" id="PS50949">
    <property type="entry name" value="HTH_GNTR"/>
    <property type="match status" value="1"/>
</dbReference>
<dbReference type="InterPro" id="IPR011711">
    <property type="entry name" value="GntR_C"/>
</dbReference>
<evidence type="ECO:0000256" key="2">
    <source>
        <dbReference type="ARBA" id="ARBA00023125"/>
    </source>
</evidence>
<dbReference type="InterPro" id="IPR036388">
    <property type="entry name" value="WH-like_DNA-bd_sf"/>
</dbReference>
<dbReference type="CDD" id="cd07377">
    <property type="entry name" value="WHTH_GntR"/>
    <property type="match status" value="1"/>
</dbReference>
<dbReference type="SMART" id="SM00345">
    <property type="entry name" value="HTH_GNTR"/>
    <property type="match status" value="1"/>
</dbReference>
<sequence length="219" mass="24809">MKKESTENRTLSDSVAEALRNRITHGELRPGQRLSEAALSESLDISRNTLREVFRILTLEGLLKYEPNRGVFVATPDMATIVDIYRVRRLVECQALACSYPMHPAVEKMRRAMEQAHVCRQRRDWIGIGTANMAFHSAIVELADSPRLNTFYRHVSAELRLAFDLLDDPEHLHVPYIEMNAHILVLIEAGKAAESADALASYLDQSERVILAAWSRRTA</sequence>
<dbReference type="SUPFAM" id="SSF46785">
    <property type="entry name" value="Winged helix' DNA-binding domain"/>
    <property type="match status" value="1"/>
</dbReference>
<dbReference type="Pfam" id="PF00392">
    <property type="entry name" value="GntR"/>
    <property type="match status" value="1"/>
</dbReference>
<gene>
    <name evidence="5" type="ORF">HC231_06215</name>
</gene>
<dbReference type="InterPro" id="IPR008920">
    <property type="entry name" value="TF_FadR/GntR_C"/>
</dbReference>
<proteinExistence type="predicted"/>